<reference evidence="4 5" key="1">
    <citation type="submission" date="2020-08" db="EMBL/GenBank/DDBJ databases">
        <title>Genomic Encyclopedia of Type Strains, Phase IV (KMG-IV): sequencing the most valuable type-strain genomes for metagenomic binning, comparative biology and taxonomic classification.</title>
        <authorList>
            <person name="Goeker M."/>
        </authorList>
    </citation>
    <scope>NUCLEOTIDE SEQUENCE [LARGE SCALE GENOMIC DNA]</scope>
    <source>
        <strain evidence="4 5">DSM 15867</strain>
    </source>
</reference>
<dbReference type="Pfam" id="PF07589">
    <property type="entry name" value="PEP-CTERM"/>
    <property type="match status" value="1"/>
</dbReference>
<evidence type="ECO:0000313" key="5">
    <source>
        <dbReference type="Proteomes" id="UP000574769"/>
    </source>
</evidence>
<proteinExistence type="predicted"/>
<feature type="signal peptide" evidence="2">
    <location>
        <begin position="1"/>
        <end position="24"/>
    </location>
</feature>
<evidence type="ECO:0000313" key="4">
    <source>
        <dbReference type="EMBL" id="MBB4619383.1"/>
    </source>
</evidence>
<keyword evidence="2" id="KW-0732">Signal</keyword>
<accession>A0A7W7EZ24</accession>
<dbReference type="InterPro" id="IPR013424">
    <property type="entry name" value="Ice-binding_C"/>
</dbReference>
<name>A0A7W7EZ24_9SPHN</name>
<keyword evidence="1" id="KW-0812">Transmembrane</keyword>
<keyword evidence="1" id="KW-0472">Membrane</keyword>
<dbReference type="RefSeq" id="WP_184116701.1">
    <property type="nucleotide sequence ID" value="NZ_JACHNY010000009.1"/>
</dbReference>
<evidence type="ECO:0000256" key="1">
    <source>
        <dbReference type="SAM" id="Phobius"/>
    </source>
</evidence>
<evidence type="ECO:0000256" key="2">
    <source>
        <dbReference type="SAM" id="SignalP"/>
    </source>
</evidence>
<dbReference type="NCBIfam" id="NF035944">
    <property type="entry name" value="PEPxxWA-CTERM"/>
    <property type="match status" value="1"/>
</dbReference>
<keyword evidence="5" id="KW-1185">Reference proteome</keyword>
<dbReference type="PROSITE" id="PS51257">
    <property type="entry name" value="PROKAR_LIPOPROTEIN"/>
    <property type="match status" value="1"/>
</dbReference>
<sequence>MKYNLTLAAAAAFAAVACPAAASAADFRFTVTGDYSASWILSDTAELVSASNQGFSIADVAGTFPGSVGDIAYLDFFSAGNGGGLTIWDNDVSVQDPLAILANGAQLYTGTYTGPAWTPTWKTGAFAFTGNNGTGSYTLTVAQVASAIPEPSTWALAILGMALVGGALRRRRTQVTVRYA</sequence>
<dbReference type="NCBIfam" id="TIGR02595">
    <property type="entry name" value="PEP_CTERM"/>
    <property type="match status" value="1"/>
</dbReference>
<dbReference type="AlphaFoldDB" id="A0A7W7EZ24"/>
<dbReference type="Proteomes" id="UP000574769">
    <property type="component" value="Unassembled WGS sequence"/>
</dbReference>
<feature type="domain" description="Ice-binding protein C-terminal" evidence="3">
    <location>
        <begin position="147"/>
        <end position="171"/>
    </location>
</feature>
<evidence type="ECO:0000259" key="3">
    <source>
        <dbReference type="Pfam" id="PF07589"/>
    </source>
</evidence>
<comment type="caution">
    <text evidence="4">The sequence shown here is derived from an EMBL/GenBank/DDBJ whole genome shotgun (WGS) entry which is preliminary data.</text>
</comment>
<feature type="transmembrane region" description="Helical" evidence="1">
    <location>
        <begin position="151"/>
        <end position="168"/>
    </location>
</feature>
<gene>
    <name evidence="4" type="ORF">GGQ96_003536</name>
</gene>
<feature type="chain" id="PRO_5030892075" description="Ice-binding protein C-terminal domain-containing protein" evidence="2">
    <location>
        <begin position="25"/>
        <end position="180"/>
    </location>
</feature>
<protein>
    <recommendedName>
        <fullName evidence="3">Ice-binding protein C-terminal domain-containing protein</fullName>
    </recommendedName>
</protein>
<dbReference type="EMBL" id="JACHNY010000009">
    <property type="protein sequence ID" value="MBB4619383.1"/>
    <property type="molecule type" value="Genomic_DNA"/>
</dbReference>
<keyword evidence="1" id="KW-1133">Transmembrane helix</keyword>
<organism evidence="4 5">
    <name type="scientific">Sphingomonas abaci</name>
    <dbReference type="NCBI Taxonomy" id="237611"/>
    <lineage>
        <taxon>Bacteria</taxon>
        <taxon>Pseudomonadati</taxon>
        <taxon>Pseudomonadota</taxon>
        <taxon>Alphaproteobacteria</taxon>
        <taxon>Sphingomonadales</taxon>
        <taxon>Sphingomonadaceae</taxon>
        <taxon>Sphingomonas</taxon>
    </lineage>
</organism>